<gene>
    <name evidence="1" type="ORF">J27TS8_04850</name>
</gene>
<dbReference type="RefSeq" id="WP_212933171.1">
    <property type="nucleotide sequence ID" value="NZ_BORC01000001.1"/>
</dbReference>
<evidence type="ECO:0000313" key="1">
    <source>
        <dbReference type="EMBL" id="GIN60492.1"/>
    </source>
</evidence>
<accession>A0A919WEU3</accession>
<dbReference type="Proteomes" id="UP000682111">
    <property type="component" value="Unassembled WGS sequence"/>
</dbReference>
<proteinExistence type="predicted"/>
<reference evidence="1" key="1">
    <citation type="submission" date="2021-03" db="EMBL/GenBank/DDBJ databases">
        <title>Antimicrobial resistance genes in bacteria isolated from Japanese honey, and their potential for conferring macrolide and lincosamide resistance in the American foulbrood pathogen Paenibacillus larvae.</title>
        <authorList>
            <person name="Okamoto M."/>
            <person name="Kumagai M."/>
            <person name="Kanamori H."/>
            <person name="Takamatsu D."/>
        </authorList>
    </citation>
    <scope>NUCLEOTIDE SEQUENCE</scope>
    <source>
        <strain evidence="1">J27TS8</strain>
    </source>
</reference>
<organism evidence="1 2">
    <name type="scientific">Robertmurraya siralis</name>
    <dbReference type="NCBI Taxonomy" id="77777"/>
    <lineage>
        <taxon>Bacteria</taxon>
        <taxon>Bacillati</taxon>
        <taxon>Bacillota</taxon>
        <taxon>Bacilli</taxon>
        <taxon>Bacillales</taxon>
        <taxon>Bacillaceae</taxon>
        <taxon>Robertmurraya</taxon>
    </lineage>
</organism>
<name>A0A919WEU3_9BACI</name>
<comment type="caution">
    <text evidence="1">The sequence shown here is derived from an EMBL/GenBank/DDBJ whole genome shotgun (WGS) entry which is preliminary data.</text>
</comment>
<protein>
    <submittedName>
        <fullName evidence="1">Uncharacterized protein</fullName>
    </submittedName>
</protein>
<evidence type="ECO:0000313" key="2">
    <source>
        <dbReference type="Proteomes" id="UP000682111"/>
    </source>
</evidence>
<sequence length="50" mass="5623">MKISKELLHYVADGDAHIKLSSVEHSTNLREVVTIGYMADEYEGGEKNED</sequence>
<dbReference type="AlphaFoldDB" id="A0A919WEU3"/>
<dbReference type="EMBL" id="BORC01000001">
    <property type="protein sequence ID" value="GIN60492.1"/>
    <property type="molecule type" value="Genomic_DNA"/>
</dbReference>
<keyword evidence="2" id="KW-1185">Reference proteome</keyword>